<dbReference type="AlphaFoldDB" id="A0A1X0JTU1"/>
<dbReference type="RefSeq" id="WP_083125392.1">
    <property type="nucleotide sequence ID" value="NZ_MVIM01000004.1"/>
</dbReference>
<dbReference type="OrthoDB" id="4456682at2"/>
<sequence>MAGERRRYDVREILQPSENLERTVLTVVGGWELVRAQVNFNSFTDAGPDTEWAGSDKLAKTLREMAVSPRRRDEGGTGGP</sequence>
<dbReference type="EMBL" id="MVIM01000004">
    <property type="protein sequence ID" value="ORB66221.1"/>
    <property type="molecule type" value="Genomic_DNA"/>
</dbReference>
<name>A0A1X0JTU1_9MYCO</name>
<dbReference type="Proteomes" id="UP000192411">
    <property type="component" value="Unassembled WGS sequence"/>
</dbReference>
<evidence type="ECO:0000313" key="1">
    <source>
        <dbReference type="EMBL" id="ORB66221.1"/>
    </source>
</evidence>
<gene>
    <name evidence="1" type="ORF">BST47_10165</name>
</gene>
<protein>
    <submittedName>
        <fullName evidence="1">Uncharacterized protein</fullName>
    </submittedName>
</protein>
<keyword evidence="2" id="KW-1185">Reference proteome</keyword>
<comment type="caution">
    <text evidence="1">The sequence shown here is derived from an EMBL/GenBank/DDBJ whole genome shotgun (WGS) entry which is preliminary data.</text>
</comment>
<accession>A0A1X0JTU1</accession>
<reference evidence="1 2" key="1">
    <citation type="submission" date="2017-02" db="EMBL/GenBank/DDBJ databases">
        <title>The new phylogeny of genus Mycobacterium.</title>
        <authorList>
            <person name="Tortoli E."/>
            <person name="Trovato A."/>
            <person name="Cirillo D.M."/>
        </authorList>
    </citation>
    <scope>NUCLEOTIDE SEQUENCE [LARGE SCALE GENOMIC DNA]</scope>
    <source>
        <strain evidence="1 2">DSM 44338</strain>
    </source>
</reference>
<organism evidence="1 2">
    <name type="scientific">Mycolicibacterium tusciae</name>
    <dbReference type="NCBI Taxonomy" id="75922"/>
    <lineage>
        <taxon>Bacteria</taxon>
        <taxon>Bacillati</taxon>
        <taxon>Actinomycetota</taxon>
        <taxon>Actinomycetes</taxon>
        <taxon>Mycobacteriales</taxon>
        <taxon>Mycobacteriaceae</taxon>
        <taxon>Mycolicibacterium</taxon>
    </lineage>
</organism>
<evidence type="ECO:0000313" key="2">
    <source>
        <dbReference type="Proteomes" id="UP000192411"/>
    </source>
</evidence>
<proteinExistence type="predicted"/>